<dbReference type="Pfam" id="PF14247">
    <property type="entry name" value="DUF4344"/>
    <property type="match status" value="2"/>
</dbReference>
<name>A0ABQ5LMA8_9RHOB</name>
<evidence type="ECO:0000313" key="4">
    <source>
        <dbReference type="Proteomes" id="UP001144205"/>
    </source>
</evidence>
<keyword evidence="2" id="KW-0732">Signal</keyword>
<comment type="caution">
    <text evidence="3">The sequence shown here is derived from an EMBL/GenBank/DDBJ whole genome shotgun (WGS) entry which is preliminary data.</text>
</comment>
<feature type="region of interest" description="Disordered" evidence="1">
    <location>
        <begin position="24"/>
        <end position="49"/>
    </location>
</feature>
<dbReference type="Proteomes" id="UP001144205">
    <property type="component" value="Unassembled WGS sequence"/>
</dbReference>
<dbReference type="EMBL" id="BROH01000001">
    <property type="protein sequence ID" value="GKY86160.1"/>
    <property type="molecule type" value="Genomic_DNA"/>
</dbReference>
<dbReference type="RefSeq" id="WP_281840132.1">
    <property type="nucleotide sequence ID" value="NZ_BROH01000001.1"/>
</dbReference>
<evidence type="ECO:0008006" key="5">
    <source>
        <dbReference type="Google" id="ProtNLM"/>
    </source>
</evidence>
<evidence type="ECO:0000256" key="2">
    <source>
        <dbReference type="SAM" id="SignalP"/>
    </source>
</evidence>
<evidence type="ECO:0000256" key="1">
    <source>
        <dbReference type="SAM" id="MobiDB-lite"/>
    </source>
</evidence>
<dbReference type="InterPro" id="IPR025644">
    <property type="entry name" value="DUF4344"/>
</dbReference>
<protein>
    <recommendedName>
        <fullName evidence="5">Metallopeptidase</fullName>
    </recommendedName>
</protein>
<feature type="signal peptide" evidence="2">
    <location>
        <begin position="1"/>
        <end position="19"/>
    </location>
</feature>
<gene>
    <name evidence="3" type="ORF">STA1M1_00290</name>
</gene>
<evidence type="ECO:0000313" key="3">
    <source>
        <dbReference type="EMBL" id="GKY86160.1"/>
    </source>
</evidence>
<sequence length="270" mass="29433">MRRALPLLLAAMLALPAEAGGTKDDYVANRNDSGSASPGRVTGTGHREDPVQRFVESNIAETLYHELGHMLIDVLELPVFGPEEFAVDLFAVVMMNRMHDEDTVVRMAYDVAAAYDAGAVKERTAGDTPVMWDVHGSDRQRYYNLACLMYGANPDARADLAEELGLPDARADTCEDEYALTARAWGQVLDRIAAGAPGASLKMDWMLDESSPVTRYVAAEVDRLNSIMSLPEEVAVSVIPCGEVNAFYDPGPREIIICTEMAEHLAALAR</sequence>
<accession>A0ABQ5LMA8</accession>
<feature type="chain" id="PRO_5045198641" description="Metallopeptidase" evidence="2">
    <location>
        <begin position="20"/>
        <end position="270"/>
    </location>
</feature>
<reference evidence="3" key="1">
    <citation type="journal article" date="2023" name="Int. J. Syst. Evol. Microbiol.">
        <title>Sinisalibacter aestuarii sp. nov., isolated from estuarine sediment of the Arakawa River.</title>
        <authorList>
            <person name="Arafat S.T."/>
            <person name="Hirano S."/>
            <person name="Sato A."/>
            <person name="Takeuchi K."/>
            <person name="Yasuda T."/>
            <person name="Terahara T."/>
            <person name="Hamada M."/>
            <person name="Kobayashi T."/>
        </authorList>
    </citation>
    <scope>NUCLEOTIDE SEQUENCE</scope>
    <source>
        <strain evidence="3">B-399</strain>
    </source>
</reference>
<organism evidence="3 4">
    <name type="scientific">Sinisalibacter aestuarii</name>
    <dbReference type="NCBI Taxonomy" id="2949426"/>
    <lineage>
        <taxon>Bacteria</taxon>
        <taxon>Pseudomonadati</taxon>
        <taxon>Pseudomonadota</taxon>
        <taxon>Alphaproteobacteria</taxon>
        <taxon>Rhodobacterales</taxon>
        <taxon>Roseobacteraceae</taxon>
        <taxon>Sinisalibacter</taxon>
    </lineage>
</organism>
<proteinExistence type="predicted"/>
<keyword evidence="4" id="KW-1185">Reference proteome</keyword>